<feature type="compositionally biased region" description="Low complexity" evidence="1">
    <location>
        <begin position="254"/>
        <end position="265"/>
    </location>
</feature>
<gene>
    <name evidence="2" type="ORF">LX66_4227</name>
</gene>
<feature type="region of interest" description="Disordered" evidence="1">
    <location>
        <begin position="208"/>
        <end position="290"/>
    </location>
</feature>
<dbReference type="Proteomes" id="UP000316778">
    <property type="component" value="Unassembled WGS sequence"/>
</dbReference>
<sequence length="290" mass="31548">MRPILCIVYALTIFACKESAQNLTATQKEGTQTIELLADAQSWYNTQMASAPPGKQGKAPDRLFVKPLWNIAKNATADGKTIKAPVSDYALRNIGYAWYHFTRDKDGAVQGWVFEVLYKPSYWWKKADEAKANHGVIKPVKLDFTGVILQYDIFGHFITGRSYRNGKLMTKIVPRESARAQQLAITSATIDPGDDTDDGITGWVIDLPGVDISPDPSEPPPPGWEPSDSTTGFYTPPGEPADYVPGVDVNEGGTITSVITASSTIDDPLEPADVPAPVNDSAKKSPDHNP</sequence>
<reference evidence="2 3" key="1">
    <citation type="journal article" date="2013" name="Stand. Genomic Sci.">
        <title>Genomic Encyclopedia of Type Strains, Phase I: The one thousand microbial genomes (KMG-I) project.</title>
        <authorList>
            <person name="Kyrpides N.C."/>
            <person name="Woyke T."/>
            <person name="Eisen J.A."/>
            <person name="Garrity G."/>
            <person name="Lilburn T.G."/>
            <person name="Beck B.J."/>
            <person name="Whitman W.B."/>
            <person name="Hugenholtz P."/>
            <person name="Klenk H.P."/>
        </authorList>
    </citation>
    <scope>NUCLEOTIDE SEQUENCE [LARGE SCALE GENOMIC DNA]</scope>
    <source>
        <strain evidence="2 3">DSM 13484</strain>
    </source>
</reference>
<keyword evidence="3" id="KW-1185">Reference proteome</keyword>
<dbReference type="EMBL" id="VLLG01000004">
    <property type="protein sequence ID" value="TWI86960.1"/>
    <property type="molecule type" value="Genomic_DNA"/>
</dbReference>
<protein>
    <submittedName>
        <fullName evidence="2">Uncharacterized protein</fullName>
    </submittedName>
</protein>
<accession>A0A562T2I3</accession>
<evidence type="ECO:0000256" key="1">
    <source>
        <dbReference type="SAM" id="MobiDB-lite"/>
    </source>
</evidence>
<proteinExistence type="predicted"/>
<dbReference type="PROSITE" id="PS51257">
    <property type="entry name" value="PROKAR_LIPOPROTEIN"/>
    <property type="match status" value="1"/>
</dbReference>
<evidence type="ECO:0000313" key="2">
    <source>
        <dbReference type="EMBL" id="TWI86960.1"/>
    </source>
</evidence>
<dbReference type="AlphaFoldDB" id="A0A562T2I3"/>
<comment type="caution">
    <text evidence="2">The sequence shown here is derived from an EMBL/GenBank/DDBJ whole genome shotgun (WGS) entry which is preliminary data.</text>
</comment>
<evidence type="ECO:0000313" key="3">
    <source>
        <dbReference type="Proteomes" id="UP000316778"/>
    </source>
</evidence>
<organism evidence="2 3">
    <name type="scientific">Chitinophaga japonensis</name>
    <name type="common">Flexibacter japonensis</name>
    <dbReference type="NCBI Taxonomy" id="104662"/>
    <lineage>
        <taxon>Bacteria</taxon>
        <taxon>Pseudomonadati</taxon>
        <taxon>Bacteroidota</taxon>
        <taxon>Chitinophagia</taxon>
        <taxon>Chitinophagales</taxon>
        <taxon>Chitinophagaceae</taxon>
        <taxon>Chitinophaga</taxon>
    </lineage>
</organism>
<name>A0A562T2I3_CHIJA</name>
<feature type="compositionally biased region" description="Basic and acidic residues" evidence="1">
    <location>
        <begin position="281"/>
        <end position="290"/>
    </location>
</feature>